<keyword evidence="3" id="KW-0378">Hydrolase</keyword>
<dbReference type="Proteomes" id="UP000503278">
    <property type="component" value="Chromosome"/>
</dbReference>
<feature type="chain" id="PRO_5029861422" evidence="1">
    <location>
        <begin position="20"/>
        <end position="431"/>
    </location>
</feature>
<feature type="signal peptide" evidence="1">
    <location>
        <begin position="1"/>
        <end position="19"/>
    </location>
</feature>
<evidence type="ECO:0000256" key="1">
    <source>
        <dbReference type="SAM" id="SignalP"/>
    </source>
</evidence>
<sequence>MKKYSICAALALLSFSSFGQDVNKLIKQKNVEHIIQTLTSDDMQGRATFTPGIEKAAQFIENEFKHIGLQPLPGNPDFRQNFTMLRTKPGTTQVTINNEAVPANRVIVQGSDAFNWTSAADVEVASIAAGQNLQNLYRTYARSNKKMLVLVDPSFEPLFSRLHDRIQQGSIRFDAAASQPIVFVLGNFDKVNTLSVNYQTKTDRPVLFNIAGMIPGKTKPDEYVIFAGHYDHLGILKPMQGDSIANGADDDASGTTAMITLAKYYKKLNNNARTLIFVAFTAEEIGEFGSQYFAKQINPDKAVAMFNIEMIGKPSKFGENSAFITGYERSDFGEILQRNLKGTQFKFYPDPYPAQDLFYRSDNASLARVGVPAHTISTDQIDVDQYYHTVKDELSTLDVANITSTIRAIALSSRSIVDGTDTPKRVAKLER</sequence>
<dbReference type="GO" id="GO:0006508">
    <property type="term" value="P:proteolysis"/>
    <property type="evidence" value="ECO:0007669"/>
    <property type="project" value="InterPro"/>
</dbReference>
<evidence type="ECO:0000313" key="4">
    <source>
        <dbReference type="Proteomes" id="UP000503278"/>
    </source>
</evidence>
<protein>
    <submittedName>
        <fullName evidence="3">M20/M25/M40 family metallo-hydrolase</fullName>
    </submittedName>
</protein>
<dbReference type="EMBL" id="CP051682">
    <property type="protein sequence ID" value="QJD96595.1"/>
    <property type="molecule type" value="Genomic_DNA"/>
</dbReference>
<gene>
    <name evidence="3" type="ORF">HH214_12250</name>
</gene>
<reference evidence="3 4" key="1">
    <citation type="submission" date="2020-04" db="EMBL/GenBank/DDBJ databases">
        <title>Genome sequencing of novel species.</title>
        <authorList>
            <person name="Heo J."/>
            <person name="Kim S.-J."/>
            <person name="Kim J.-S."/>
            <person name="Hong S.-B."/>
            <person name="Kwon S.-W."/>
        </authorList>
    </citation>
    <scope>NUCLEOTIDE SEQUENCE [LARGE SCALE GENOMIC DNA]</scope>
    <source>
        <strain evidence="3 4">F39-2</strain>
    </source>
</reference>
<organism evidence="3 4">
    <name type="scientific">Mucilaginibacter robiniae</name>
    <dbReference type="NCBI Taxonomy" id="2728022"/>
    <lineage>
        <taxon>Bacteria</taxon>
        <taxon>Pseudomonadati</taxon>
        <taxon>Bacteroidota</taxon>
        <taxon>Sphingobacteriia</taxon>
        <taxon>Sphingobacteriales</taxon>
        <taxon>Sphingobacteriaceae</taxon>
        <taxon>Mucilaginibacter</taxon>
    </lineage>
</organism>
<proteinExistence type="predicted"/>
<feature type="domain" description="Peptidase M28" evidence="2">
    <location>
        <begin position="209"/>
        <end position="409"/>
    </location>
</feature>
<dbReference type="RefSeq" id="WP_169608054.1">
    <property type="nucleotide sequence ID" value="NZ_CP051682.1"/>
</dbReference>
<accession>A0A7L5E033</accession>
<name>A0A7L5E033_9SPHI</name>
<dbReference type="PANTHER" id="PTHR12147:SF26">
    <property type="entry name" value="PEPTIDASE M28 DOMAIN-CONTAINING PROTEIN"/>
    <property type="match status" value="1"/>
</dbReference>
<keyword evidence="1" id="KW-0732">Signal</keyword>
<dbReference type="PANTHER" id="PTHR12147">
    <property type="entry name" value="METALLOPEPTIDASE M28 FAMILY MEMBER"/>
    <property type="match status" value="1"/>
</dbReference>
<dbReference type="InterPro" id="IPR045175">
    <property type="entry name" value="M28_fam"/>
</dbReference>
<keyword evidence="4" id="KW-1185">Reference proteome</keyword>
<dbReference type="Gene3D" id="3.40.630.10">
    <property type="entry name" value="Zn peptidases"/>
    <property type="match status" value="2"/>
</dbReference>
<dbReference type="InterPro" id="IPR007484">
    <property type="entry name" value="Peptidase_M28"/>
</dbReference>
<evidence type="ECO:0000259" key="2">
    <source>
        <dbReference type="Pfam" id="PF04389"/>
    </source>
</evidence>
<dbReference type="AlphaFoldDB" id="A0A7L5E033"/>
<dbReference type="Pfam" id="PF04389">
    <property type="entry name" value="Peptidase_M28"/>
    <property type="match status" value="1"/>
</dbReference>
<dbReference type="KEGG" id="mrob:HH214_12250"/>
<dbReference type="GO" id="GO:0008235">
    <property type="term" value="F:metalloexopeptidase activity"/>
    <property type="evidence" value="ECO:0007669"/>
    <property type="project" value="InterPro"/>
</dbReference>
<dbReference type="SUPFAM" id="SSF53187">
    <property type="entry name" value="Zn-dependent exopeptidases"/>
    <property type="match status" value="1"/>
</dbReference>
<evidence type="ECO:0000313" key="3">
    <source>
        <dbReference type="EMBL" id="QJD96595.1"/>
    </source>
</evidence>